<dbReference type="EMBL" id="LIAE01009215">
    <property type="protein sequence ID" value="PAV70787.1"/>
    <property type="molecule type" value="Genomic_DNA"/>
</dbReference>
<dbReference type="PANTHER" id="PTHR10185">
    <property type="entry name" value="PHOSPHOLIPASE D - RELATED"/>
    <property type="match status" value="1"/>
</dbReference>
<gene>
    <name evidence="3" type="ORF">WR25_05411</name>
</gene>
<dbReference type="PROSITE" id="PS50035">
    <property type="entry name" value="PLD"/>
    <property type="match status" value="2"/>
</dbReference>
<comment type="caution">
    <text evidence="3">The sequence shown here is derived from an EMBL/GenBank/DDBJ whole genome shotgun (WGS) entry which is preliminary data.</text>
</comment>
<evidence type="ECO:0000313" key="4">
    <source>
        <dbReference type="Proteomes" id="UP000218231"/>
    </source>
</evidence>
<dbReference type="CDD" id="cd09107">
    <property type="entry name" value="PLDc_vPLD3_4_5_like_2"/>
    <property type="match status" value="1"/>
</dbReference>
<evidence type="ECO:0000256" key="1">
    <source>
        <dbReference type="ARBA" id="ARBA00008664"/>
    </source>
</evidence>
<comment type="similarity">
    <text evidence="1">Belongs to the phospholipase D family.</text>
</comment>
<dbReference type="Pfam" id="PF13918">
    <property type="entry name" value="PLDc_3"/>
    <property type="match status" value="1"/>
</dbReference>
<dbReference type="SMART" id="SM00155">
    <property type="entry name" value="PLDc"/>
    <property type="match status" value="2"/>
</dbReference>
<dbReference type="Proteomes" id="UP000218231">
    <property type="component" value="Unassembled WGS sequence"/>
</dbReference>
<dbReference type="CDD" id="cd09106">
    <property type="entry name" value="PLDc_vPLD3_4_5_like_1"/>
    <property type="match status" value="1"/>
</dbReference>
<dbReference type="PANTHER" id="PTHR10185:SF12">
    <property type="entry name" value="PLD PHOSPHODIESTERASE DOMAIN-CONTAINING PROTEIN"/>
    <property type="match status" value="1"/>
</dbReference>
<keyword evidence="4" id="KW-1185">Reference proteome</keyword>
<dbReference type="OrthoDB" id="1923775at2759"/>
<evidence type="ECO:0000259" key="2">
    <source>
        <dbReference type="PROSITE" id="PS50035"/>
    </source>
</evidence>
<dbReference type="InterPro" id="IPR050874">
    <property type="entry name" value="Diverse_PLD-related"/>
</dbReference>
<organism evidence="3 4">
    <name type="scientific">Diploscapter pachys</name>
    <dbReference type="NCBI Taxonomy" id="2018661"/>
    <lineage>
        <taxon>Eukaryota</taxon>
        <taxon>Metazoa</taxon>
        <taxon>Ecdysozoa</taxon>
        <taxon>Nematoda</taxon>
        <taxon>Chromadorea</taxon>
        <taxon>Rhabditida</taxon>
        <taxon>Rhabditina</taxon>
        <taxon>Rhabditomorpha</taxon>
        <taxon>Rhabditoidea</taxon>
        <taxon>Rhabditidae</taxon>
        <taxon>Diploscapter</taxon>
    </lineage>
</organism>
<evidence type="ECO:0000313" key="3">
    <source>
        <dbReference type="EMBL" id="PAV70787.1"/>
    </source>
</evidence>
<dbReference type="AlphaFoldDB" id="A0A2A2KA35"/>
<dbReference type="STRING" id="2018661.A0A2A2KA35"/>
<feature type="domain" description="PLD phosphodiesterase" evidence="2">
    <location>
        <begin position="145"/>
        <end position="172"/>
    </location>
</feature>
<name>A0A2A2KA35_9BILA</name>
<proteinExistence type="inferred from homology"/>
<dbReference type="SUPFAM" id="SSF56024">
    <property type="entry name" value="Phospholipase D/nuclease"/>
    <property type="match status" value="2"/>
</dbReference>
<dbReference type="Gene3D" id="3.30.870.10">
    <property type="entry name" value="Endonuclease Chain A"/>
    <property type="match status" value="2"/>
</dbReference>
<protein>
    <recommendedName>
        <fullName evidence="2">PLD phosphodiesterase domain-containing protein</fullName>
    </recommendedName>
</protein>
<dbReference type="InterPro" id="IPR001736">
    <property type="entry name" value="PLipase_D/transphosphatidylase"/>
</dbReference>
<reference evidence="3 4" key="1">
    <citation type="journal article" date="2017" name="Curr. Biol.">
        <title>Genome architecture and evolution of a unichromosomal asexual nematode.</title>
        <authorList>
            <person name="Fradin H."/>
            <person name="Zegar C."/>
            <person name="Gutwein M."/>
            <person name="Lucas J."/>
            <person name="Kovtun M."/>
            <person name="Corcoran D."/>
            <person name="Baugh L.R."/>
            <person name="Kiontke K."/>
            <person name="Gunsalus K."/>
            <person name="Fitch D.H."/>
            <person name="Piano F."/>
        </authorList>
    </citation>
    <scope>NUCLEOTIDE SEQUENCE [LARGE SCALE GENOMIC DNA]</scope>
    <source>
        <strain evidence="3">PF1309</strain>
    </source>
</reference>
<feature type="domain" description="PLD phosphodiesterase" evidence="2">
    <location>
        <begin position="371"/>
        <end position="397"/>
    </location>
</feature>
<sequence length="468" mass="53396">MCDEKDPYAKCGKPDEFKCPDTCEIVICESIPAGLVFDSKYPIFNKTTDCWLRLLNEAQNEVTIASFYWSLLVEDTGDNYTTDSTNTSMDGKQIYDQILATANRGVNFRIAQTYNQGGYAETENLMQASNGRIQVRSLDFKNWYPGGILHTKSWSVDGKHIYIGSANFDWRSLTQVKELGIAAYNCPCLGQDLQNLLEIYWQMGAPGAKFPDLWPENLSTPATHETPTFVPQKYGNQAMYITASPPGFKACGREDDLQAMIKVLDSAQEYAYLAVMDYSPATLYMGDNNNKWLPEFDNAIRRAAFERQVTVRFMLSRWPHTYNEFYGYMHSLASISETLPYHWDNRKRTKKGSIDVKFIEVPTMQYGDIPFGRVYHNKYFVTESSAYIGTSNWSPDYWMYTAGIGLVIRNDDTSQPSKLVQQLTSIFERDWNSNYTIPLSVFDDYGNWTTPTSTTPRPTTTPKPSTTK</sequence>
<dbReference type="InterPro" id="IPR032803">
    <property type="entry name" value="PLDc_3"/>
</dbReference>
<accession>A0A2A2KA35</accession>
<dbReference type="GO" id="GO:0003824">
    <property type="term" value="F:catalytic activity"/>
    <property type="evidence" value="ECO:0007669"/>
    <property type="project" value="InterPro"/>
</dbReference>